<feature type="transmembrane region" description="Helical" evidence="1">
    <location>
        <begin position="109"/>
        <end position="135"/>
    </location>
</feature>
<keyword evidence="1" id="KW-1133">Transmembrane helix</keyword>
<feature type="transmembrane region" description="Helical" evidence="1">
    <location>
        <begin position="314"/>
        <end position="338"/>
    </location>
</feature>
<evidence type="ECO:0000256" key="1">
    <source>
        <dbReference type="SAM" id="Phobius"/>
    </source>
</evidence>
<dbReference type="Proteomes" id="UP000070371">
    <property type="component" value="Chromosome"/>
</dbReference>
<dbReference type="EMBL" id="CP014327">
    <property type="protein sequence ID" value="AML52104.1"/>
    <property type="molecule type" value="Genomic_DNA"/>
</dbReference>
<dbReference type="PANTHER" id="PTHR35342:SF5">
    <property type="entry name" value="TRICARBOXYLIC TRANSPORT PROTEIN"/>
    <property type="match status" value="1"/>
</dbReference>
<proteinExistence type="predicted"/>
<dbReference type="AlphaFoldDB" id="A0A126V1C4"/>
<accession>A0A126V1C4</accession>
<feature type="domain" description="DUF112" evidence="2">
    <location>
        <begin position="20"/>
        <end position="438"/>
    </location>
</feature>
<feature type="transmembrane region" description="Helical" evidence="1">
    <location>
        <begin position="170"/>
        <end position="192"/>
    </location>
</feature>
<name>A0A126V1C4_9RHOB</name>
<dbReference type="RefSeq" id="WP_039003828.1">
    <property type="nucleotide sequence ID" value="NZ_CP014327.1"/>
</dbReference>
<evidence type="ECO:0000313" key="3">
    <source>
        <dbReference type="EMBL" id="AML52104.1"/>
    </source>
</evidence>
<feature type="transmembrane region" description="Helical" evidence="1">
    <location>
        <begin position="468"/>
        <end position="489"/>
    </location>
</feature>
<dbReference type="InterPro" id="IPR002823">
    <property type="entry name" value="DUF112_TM"/>
</dbReference>
<dbReference type="Pfam" id="PF01970">
    <property type="entry name" value="TctA"/>
    <property type="match status" value="1"/>
</dbReference>
<dbReference type="STRING" id="1579316.RC74_13200"/>
<dbReference type="PANTHER" id="PTHR35342">
    <property type="entry name" value="TRICARBOXYLIC TRANSPORT PROTEIN"/>
    <property type="match status" value="1"/>
</dbReference>
<dbReference type="KEGG" id="hat:RC74_13200"/>
<feature type="transmembrane region" description="Helical" evidence="1">
    <location>
        <begin position="358"/>
        <end position="384"/>
    </location>
</feature>
<feature type="transmembrane region" description="Helical" evidence="1">
    <location>
        <begin position="391"/>
        <end position="411"/>
    </location>
</feature>
<reference evidence="3" key="1">
    <citation type="submission" date="2016-02" db="EMBL/GenBank/DDBJ databases">
        <title>Complete genome sequence of Halocynthiibacter arcticus PAMC 20958t from arctic marine sediment.</title>
        <authorList>
            <person name="Lee Y.M."/>
            <person name="Baek K."/>
            <person name="Lee H.K."/>
            <person name="Shin S.C."/>
        </authorList>
    </citation>
    <scope>NUCLEOTIDE SEQUENCE [LARGE SCALE GENOMIC DNA]</scope>
    <source>
        <strain evidence="3">PAMC 20958</strain>
    </source>
</reference>
<feature type="transmembrane region" description="Helical" evidence="1">
    <location>
        <begin position="204"/>
        <end position="222"/>
    </location>
</feature>
<feature type="transmembrane region" description="Helical" evidence="1">
    <location>
        <begin position="147"/>
        <end position="163"/>
    </location>
</feature>
<keyword evidence="1" id="KW-0812">Transmembrane</keyword>
<evidence type="ECO:0000313" key="4">
    <source>
        <dbReference type="Proteomes" id="UP000070371"/>
    </source>
</evidence>
<protein>
    <submittedName>
        <fullName evidence="3">Transporter</fullName>
    </submittedName>
</protein>
<sequence length="497" mass="52261">MPDFMQILAAFQLALGPSLLLTTLWATLLGVVIGMMPGLTATMGLALLTTLTFQMDSAEAITALLGMYVGSIYGGSRTAIILNMPGTPASAATTLDGYPLARQSKAREALGLATIGSLLGTLVGVALLLLTAPILASYALKFGSYEFFWLALFGIVISGRLTASSDPLKGFIAGFLGLILAMVGQEQVFAYARYSYGIHDFTGGISLIPAMVGAFGFVEIISSISNSKTPEMAENKGRLLPRMREIVSFSPTVLRSGVAGTVMGLIPGVGEDIGAWVSYAIAKRFSKEKELFGKGSKEGLIAAETGNSAAVPGAIIPVLTLGIPGSAPSAVLLAALIIHGVQPGPLIMIQNADMVYGIVAATVLAAIAMTIYGVLLTTPLLLVLRIPRERLLPIIFVLCVVGSYAIAARPFDVWVMLAFGTVGFVLRQMNYPMAPLVLGLVLGDILDKSLRRGLILSEGSLEPFFSRPVSLVLAIATLLSVGLLIVSGIKWKKRVRD</sequence>
<gene>
    <name evidence="3" type="ORF">RC74_13200</name>
</gene>
<keyword evidence="1" id="KW-0472">Membrane</keyword>
<keyword evidence="4" id="KW-1185">Reference proteome</keyword>
<dbReference type="OrthoDB" id="9791872at2"/>
<evidence type="ECO:0000259" key="2">
    <source>
        <dbReference type="Pfam" id="PF01970"/>
    </source>
</evidence>
<organism evidence="3 4">
    <name type="scientific">Falsihalocynthiibacter arcticus</name>
    <dbReference type="NCBI Taxonomy" id="1579316"/>
    <lineage>
        <taxon>Bacteria</taxon>
        <taxon>Pseudomonadati</taxon>
        <taxon>Pseudomonadota</taxon>
        <taxon>Alphaproteobacteria</taxon>
        <taxon>Rhodobacterales</taxon>
        <taxon>Roseobacteraceae</taxon>
        <taxon>Falsihalocynthiibacter</taxon>
    </lineage>
</organism>